<dbReference type="InterPro" id="IPR036864">
    <property type="entry name" value="Zn2-C6_fun-type_DNA-bd_sf"/>
</dbReference>
<dbReference type="PANTHER" id="PTHR37534">
    <property type="entry name" value="TRANSCRIPTIONAL ACTIVATOR PROTEIN UGA3"/>
    <property type="match status" value="1"/>
</dbReference>
<sequence length="611" mass="69458">MFSVLSVDSFEQVSKPVVEKTFHVQHKSIRQSNIVGPTSRSKKGCLCCRKRRKRCDQVHPVCGTCTRRNEECVWPSQVSMNKVMAKKSSSVPEDADHQLALDLISDKEVNSTATKPSGTMSVCHSNEFLLSLSPSHLVDPSPSEEDGVVELYSRNFVLQSPPPSSSLVQTTTGAAGGDWDDFLSLDTNSPPLLVYEPTSTFSLFLDERALSYLHYFQHNVTEILCIIPEETPNYFVRTFFSVAMTDEAISNALAAWGGYFKEGRITDAVSSHYKTAQDLMAERYAHRTTPLDKFDRYILVCFYVISIGVELCRGDASNWYSNFEKCHKILTSDYGGMLQLCQDFSYSNDVKWLVSNLQFHDIMSSDTQARGTLFPMDDYNTLFTKYRLLETGGYLDPFQGCVQPIYMVLAEVIDAHVRLKQKRQDIETKLTSTILSSQDMKTFRQQRLDYFIESEKTIRALQGKIDSCQPSESQLALFDADSLPHQLTFFETVRDTCKIYLLLHLKQLSPSSSEVQSILLPSLYSMETLEETNLITAMSMSLLIFGISCSLPCDRIEITNIYKRGIEIYKLGNMHRVWDVVQEFWNRNPHGNLCIDWADICEEKGWVISMC</sequence>
<evidence type="ECO:0000259" key="3">
    <source>
        <dbReference type="PROSITE" id="PS50048"/>
    </source>
</evidence>
<protein>
    <recommendedName>
        <fullName evidence="3">Zn(2)-C6 fungal-type domain-containing protein</fullName>
    </recommendedName>
</protein>
<feature type="domain" description="Zn(2)-C6 fungal-type" evidence="3">
    <location>
        <begin position="44"/>
        <end position="74"/>
    </location>
</feature>
<gene>
    <name evidence="4" type="ORF">CAAN4_A00320</name>
</gene>
<keyword evidence="5" id="KW-1185">Reference proteome</keyword>
<dbReference type="SMART" id="SM00066">
    <property type="entry name" value="GAL4"/>
    <property type="match status" value="1"/>
</dbReference>
<keyword evidence="2" id="KW-0539">Nucleus</keyword>
<accession>A0ABP0E6G0</accession>
<dbReference type="EMBL" id="OZ004253">
    <property type="protein sequence ID" value="CAK7891840.1"/>
    <property type="molecule type" value="Genomic_DNA"/>
</dbReference>
<dbReference type="CDD" id="cd00067">
    <property type="entry name" value="GAL4"/>
    <property type="match status" value="1"/>
</dbReference>
<dbReference type="InterPro" id="IPR021858">
    <property type="entry name" value="Fun_TF"/>
</dbReference>
<name>A0ABP0E6G0_9ASCO</name>
<evidence type="ECO:0000256" key="1">
    <source>
        <dbReference type="ARBA" id="ARBA00004123"/>
    </source>
</evidence>
<dbReference type="PANTHER" id="PTHR37534:SF7">
    <property type="entry name" value="TRANSCRIPTIONAL ACTIVATOR PROTEIN UGA3"/>
    <property type="match status" value="1"/>
</dbReference>
<proteinExistence type="predicted"/>
<evidence type="ECO:0000313" key="4">
    <source>
        <dbReference type="EMBL" id="CAK7891840.1"/>
    </source>
</evidence>
<dbReference type="InterPro" id="IPR001138">
    <property type="entry name" value="Zn2Cys6_DnaBD"/>
</dbReference>
<dbReference type="Pfam" id="PF00172">
    <property type="entry name" value="Zn_clus"/>
    <property type="match status" value="1"/>
</dbReference>
<dbReference type="Proteomes" id="UP001497600">
    <property type="component" value="Chromosome A"/>
</dbReference>
<dbReference type="Pfam" id="PF11951">
    <property type="entry name" value="Fungal_trans_2"/>
    <property type="match status" value="1"/>
</dbReference>
<comment type="subcellular location">
    <subcellularLocation>
        <location evidence="1">Nucleus</location>
    </subcellularLocation>
</comment>
<organism evidence="4 5">
    <name type="scientific">[Candida] anglica</name>
    <dbReference type="NCBI Taxonomy" id="148631"/>
    <lineage>
        <taxon>Eukaryota</taxon>
        <taxon>Fungi</taxon>
        <taxon>Dikarya</taxon>
        <taxon>Ascomycota</taxon>
        <taxon>Saccharomycotina</taxon>
        <taxon>Pichiomycetes</taxon>
        <taxon>Debaryomycetaceae</taxon>
        <taxon>Kurtzmaniella</taxon>
    </lineage>
</organism>
<dbReference type="PROSITE" id="PS50048">
    <property type="entry name" value="ZN2_CY6_FUNGAL_2"/>
    <property type="match status" value="1"/>
</dbReference>
<dbReference type="SUPFAM" id="SSF57701">
    <property type="entry name" value="Zn2/Cys6 DNA-binding domain"/>
    <property type="match status" value="1"/>
</dbReference>
<evidence type="ECO:0000256" key="2">
    <source>
        <dbReference type="ARBA" id="ARBA00023242"/>
    </source>
</evidence>
<dbReference type="Gene3D" id="4.10.240.10">
    <property type="entry name" value="Zn(2)-C6 fungal-type DNA-binding domain"/>
    <property type="match status" value="1"/>
</dbReference>
<reference evidence="4 5" key="1">
    <citation type="submission" date="2024-01" db="EMBL/GenBank/DDBJ databases">
        <authorList>
            <consortium name="Genoscope - CEA"/>
            <person name="William W."/>
        </authorList>
    </citation>
    <scope>NUCLEOTIDE SEQUENCE [LARGE SCALE GENOMIC DNA]</scope>
    <source>
        <strain evidence="4 5">29B2s-10</strain>
    </source>
</reference>
<evidence type="ECO:0000313" key="5">
    <source>
        <dbReference type="Proteomes" id="UP001497600"/>
    </source>
</evidence>
<dbReference type="PROSITE" id="PS00463">
    <property type="entry name" value="ZN2_CY6_FUNGAL_1"/>
    <property type="match status" value="1"/>
</dbReference>